<name>A0A8B6DG23_MYTGA</name>
<feature type="signal peptide" evidence="1">
    <location>
        <begin position="1"/>
        <end position="16"/>
    </location>
</feature>
<keyword evidence="1" id="KW-0732">Signal</keyword>
<gene>
    <name evidence="2" type="ORF">MGAL_10B044347</name>
</gene>
<proteinExistence type="predicted"/>
<comment type="caution">
    <text evidence="2">The sequence shown here is derived from an EMBL/GenBank/DDBJ whole genome shotgun (WGS) entry which is preliminary data.</text>
</comment>
<organism evidence="2 3">
    <name type="scientific">Mytilus galloprovincialis</name>
    <name type="common">Mediterranean mussel</name>
    <dbReference type="NCBI Taxonomy" id="29158"/>
    <lineage>
        <taxon>Eukaryota</taxon>
        <taxon>Metazoa</taxon>
        <taxon>Spiralia</taxon>
        <taxon>Lophotrochozoa</taxon>
        <taxon>Mollusca</taxon>
        <taxon>Bivalvia</taxon>
        <taxon>Autobranchia</taxon>
        <taxon>Pteriomorphia</taxon>
        <taxon>Mytilida</taxon>
        <taxon>Mytiloidea</taxon>
        <taxon>Mytilidae</taxon>
        <taxon>Mytilinae</taxon>
        <taxon>Mytilus</taxon>
    </lineage>
</organism>
<evidence type="ECO:0000313" key="3">
    <source>
        <dbReference type="Proteomes" id="UP000596742"/>
    </source>
</evidence>
<accession>A0A8B6DG23</accession>
<feature type="chain" id="PRO_5032877971" evidence="1">
    <location>
        <begin position="17"/>
        <end position="114"/>
    </location>
</feature>
<keyword evidence="3" id="KW-1185">Reference proteome</keyword>
<dbReference type="EMBL" id="UYJE01003464">
    <property type="protein sequence ID" value="VDI19578.1"/>
    <property type="molecule type" value="Genomic_DNA"/>
</dbReference>
<evidence type="ECO:0000256" key="1">
    <source>
        <dbReference type="SAM" id="SignalP"/>
    </source>
</evidence>
<dbReference type="AlphaFoldDB" id="A0A8B6DG23"/>
<reference evidence="2" key="1">
    <citation type="submission" date="2018-11" db="EMBL/GenBank/DDBJ databases">
        <authorList>
            <person name="Alioto T."/>
            <person name="Alioto T."/>
        </authorList>
    </citation>
    <scope>NUCLEOTIDE SEQUENCE</scope>
</reference>
<protein>
    <submittedName>
        <fullName evidence="2">Uncharacterized protein</fullName>
    </submittedName>
</protein>
<dbReference type="Gene3D" id="2.10.80.10">
    <property type="entry name" value="Lipase, subunit A"/>
    <property type="match status" value="1"/>
</dbReference>
<sequence length="114" mass="12515">MREAIVLLVVFVACQAVFLNLKHDCKTNNDCPNTHCCVTDFHGDTCFHYQNESQPCHLAGHTMHLYKCGCSTGYTCQGIHIDPGHTLPDPDGSIHHAEELLGQVGYGLCVKTST</sequence>
<evidence type="ECO:0000313" key="2">
    <source>
        <dbReference type="EMBL" id="VDI19578.1"/>
    </source>
</evidence>
<dbReference type="Proteomes" id="UP000596742">
    <property type="component" value="Unassembled WGS sequence"/>
</dbReference>
<dbReference type="OrthoDB" id="6039040at2759"/>